<dbReference type="AlphaFoldDB" id="A0A820PDK1"/>
<keyword evidence="1" id="KW-0732">Signal</keyword>
<gene>
    <name evidence="2" type="ORF">OVN521_LOCUS35211</name>
</gene>
<sequence length="94" mass="11028">MHVFTFRIAFIITIIIFVDFKPISSNSQFCSTLYTTTKQDQCPNPLSFDILEEYAKSLSSWKLNIPILKNESDINIIEELKKRFNEENSCPYVR</sequence>
<reference evidence="2" key="1">
    <citation type="submission" date="2021-02" db="EMBL/GenBank/DDBJ databases">
        <authorList>
            <person name="Nowell W R."/>
        </authorList>
    </citation>
    <scope>NUCLEOTIDE SEQUENCE</scope>
</reference>
<feature type="chain" id="PRO_5032903471" evidence="1">
    <location>
        <begin position="21"/>
        <end position="94"/>
    </location>
</feature>
<comment type="caution">
    <text evidence="2">The sequence shown here is derived from an EMBL/GenBank/DDBJ whole genome shotgun (WGS) entry which is preliminary data.</text>
</comment>
<evidence type="ECO:0000313" key="2">
    <source>
        <dbReference type="EMBL" id="CAF4406820.1"/>
    </source>
</evidence>
<evidence type="ECO:0000256" key="1">
    <source>
        <dbReference type="SAM" id="SignalP"/>
    </source>
</evidence>
<proteinExistence type="predicted"/>
<keyword evidence="3" id="KW-1185">Reference proteome</keyword>
<dbReference type="Proteomes" id="UP000663866">
    <property type="component" value="Unassembled WGS sequence"/>
</dbReference>
<dbReference type="EMBL" id="CAJOBG010041196">
    <property type="protein sequence ID" value="CAF4406820.1"/>
    <property type="molecule type" value="Genomic_DNA"/>
</dbReference>
<protein>
    <submittedName>
        <fullName evidence="2">Uncharacterized protein</fullName>
    </submittedName>
</protein>
<feature type="non-terminal residue" evidence="2">
    <location>
        <position position="1"/>
    </location>
</feature>
<feature type="signal peptide" evidence="1">
    <location>
        <begin position="1"/>
        <end position="20"/>
    </location>
</feature>
<evidence type="ECO:0000313" key="3">
    <source>
        <dbReference type="Proteomes" id="UP000663866"/>
    </source>
</evidence>
<accession>A0A820PDK1</accession>
<name>A0A820PDK1_9BILA</name>
<organism evidence="2 3">
    <name type="scientific">Rotaria magnacalcarata</name>
    <dbReference type="NCBI Taxonomy" id="392030"/>
    <lineage>
        <taxon>Eukaryota</taxon>
        <taxon>Metazoa</taxon>
        <taxon>Spiralia</taxon>
        <taxon>Gnathifera</taxon>
        <taxon>Rotifera</taxon>
        <taxon>Eurotatoria</taxon>
        <taxon>Bdelloidea</taxon>
        <taxon>Philodinida</taxon>
        <taxon>Philodinidae</taxon>
        <taxon>Rotaria</taxon>
    </lineage>
</organism>